<keyword evidence="2" id="KW-0614">Plasmid</keyword>
<dbReference type="RefSeq" id="WP_280632584.1">
    <property type="nucleotide sequence ID" value="NZ_CP123530.1"/>
</dbReference>
<geneLocation type="plasmid" evidence="2 3">
    <name>paNv_CAN7</name>
</geneLocation>
<keyword evidence="3" id="KW-1185">Reference proteome</keyword>
<name>A0ABY8NXW2_9GAMM</name>
<organism evidence="2 3">
    <name type="scientific">Arsenophonus nasoniae</name>
    <name type="common">son-killer infecting Nasonia vitripennis</name>
    <dbReference type="NCBI Taxonomy" id="638"/>
    <lineage>
        <taxon>Bacteria</taxon>
        <taxon>Pseudomonadati</taxon>
        <taxon>Pseudomonadota</taxon>
        <taxon>Gammaproteobacteria</taxon>
        <taxon>Enterobacterales</taxon>
        <taxon>Morganellaceae</taxon>
        <taxon>Arsenophonus</taxon>
    </lineage>
</organism>
<evidence type="ECO:0000256" key="1">
    <source>
        <dbReference type="SAM" id="Phobius"/>
    </source>
</evidence>
<reference evidence="2" key="1">
    <citation type="submission" date="2023-04" db="EMBL/GenBank/DDBJ databases">
        <title>Genome dynamics across the evolutionary transition to endosymbiosis.</title>
        <authorList>
            <person name="Siozios S."/>
            <person name="Nadal-Jimenez P."/>
            <person name="Azagi T."/>
            <person name="Sprong H."/>
            <person name="Frost C.L."/>
            <person name="Parratt S.R."/>
            <person name="Taylor G."/>
            <person name="Brettell L."/>
            <person name="Lew K.C."/>
            <person name="Croft L."/>
            <person name="King K.C."/>
            <person name="Brockhurst M.A."/>
            <person name="Hypsa V."/>
            <person name="Novakova E."/>
            <person name="Darby A.C."/>
            <person name="Hurst G.D.D."/>
        </authorList>
    </citation>
    <scope>NUCLEOTIDE SEQUENCE</scope>
    <source>
        <strain evidence="2">ANv_CAN</strain>
        <plasmid evidence="2">paNv_CAN7</plasmid>
    </source>
</reference>
<feature type="transmembrane region" description="Helical" evidence="1">
    <location>
        <begin position="41"/>
        <end position="63"/>
    </location>
</feature>
<gene>
    <name evidence="2" type="ORF">QE258_25630</name>
</gene>
<protein>
    <submittedName>
        <fullName evidence="2">Uncharacterized protein</fullName>
    </submittedName>
</protein>
<dbReference type="Proteomes" id="UP001177592">
    <property type="component" value="Plasmid paNv_CAN7"/>
</dbReference>
<dbReference type="EMBL" id="CP123530">
    <property type="protein sequence ID" value="WGM08751.1"/>
    <property type="molecule type" value="Genomic_DNA"/>
</dbReference>
<proteinExistence type="predicted"/>
<evidence type="ECO:0000313" key="2">
    <source>
        <dbReference type="EMBL" id="WGM08751.1"/>
    </source>
</evidence>
<sequence>MIANHLLWIVGIGGVIFYGAIFYWINRVVKKIEVKYSKRRVCLFYILSFAVMFHGFRLISYYFL</sequence>
<keyword evidence="1" id="KW-1133">Transmembrane helix</keyword>
<evidence type="ECO:0000313" key="3">
    <source>
        <dbReference type="Proteomes" id="UP001177592"/>
    </source>
</evidence>
<feature type="transmembrane region" description="Helical" evidence="1">
    <location>
        <begin position="6"/>
        <end position="29"/>
    </location>
</feature>
<keyword evidence="1" id="KW-0812">Transmembrane</keyword>
<accession>A0ABY8NXW2</accession>
<keyword evidence="1" id="KW-0472">Membrane</keyword>